<comment type="caution">
    <text evidence="2">The sequence shown here is derived from an EMBL/GenBank/DDBJ whole genome shotgun (WGS) entry which is preliminary data.</text>
</comment>
<evidence type="ECO:0000313" key="2">
    <source>
        <dbReference type="EMBL" id="MCU5784606.1"/>
    </source>
</evidence>
<name>A0ABT2R4A4_9GAMM</name>
<reference evidence="2" key="1">
    <citation type="submission" date="2012-09" db="EMBL/GenBank/DDBJ databases">
        <title>Genome Sequence of alkane-degrading Bacterium Alcanivorax balearicus MACL04.</title>
        <authorList>
            <person name="Lai Q."/>
            <person name="Shao Z."/>
        </authorList>
    </citation>
    <scope>NUCLEOTIDE SEQUENCE</scope>
    <source>
        <strain evidence="2">MACL04</strain>
    </source>
</reference>
<gene>
    <name evidence="2" type="ORF">MA04_03906</name>
</gene>
<evidence type="ECO:0000313" key="3">
    <source>
        <dbReference type="Proteomes" id="UP001064106"/>
    </source>
</evidence>
<sequence length="173" mass="19615">MCGLQPRKPNRLKFNTKTLGFSIDLNAPFGSIVSNRDCQTPDPAMPERPAWYHPARWSHLSRWKLFFGLWAILLGLSVAVTAIGSLLAGGLQEWHALMTRLTPWWVVWRLGLYLVIGVLYWRRWRPRILVSVARDQDGGAAARYRLGRSERAVVIVIATLELFNVLSYAGGTQ</sequence>
<dbReference type="Proteomes" id="UP001064106">
    <property type="component" value="Unassembled WGS sequence"/>
</dbReference>
<feature type="transmembrane region" description="Helical" evidence="1">
    <location>
        <begin position="152"/>
        <end position="170"/>
    </location>
</feature>
<keyword evidence="3" id="KW-1185">Reference proteome</keyword>
<keyword evidence="1" id="KW-0812">Transmembrane</keyword>
<organism evidence="2 3">
    <name type="scientific">Alloalcanivorax balearicus MACL04</name>
    <dbReference type="NCBI Taxonomy" id="1177182"/>
    <lineage>
        <taxon>Bacteria</taxon>
        <taxon>Pseudomonadati</taxon>
        <taxon>Pseudomonadota</taxon>
        <taxon>Gammaproteobacteria</taxon>
        <taxon>Oceanospirillales</taxon>
        <taxon>Alcanivoracaceae</taxon>
        <taxon>Alloalcanivorax</taxon>
    </lineage>
</organism>
<evidence type="ECO:0000256" key="1">
    <source>
        <dbReference type="SAM" id="Phobius"/>
    </source>
</evidence>
<keyword evidence="1" id="KW-0472">Membrane</keyword>
<feature type="transmembrane region" description="Helical" evidence="1">
    <location>
        <begin position="65"/>
        <end position="91"/>
    </location>
</feature>
<feature type="transmembrane region" description="Helical" evidence="1">
    <location>
        <begin position="103"/>
        <end position="121"/>
    </location>
</feature>
<proteinExistence type="predicted"/>
<accession>A0ABT2R4A4</accession>
<keyword evidence="1" id="KW-1133">Transmembrane helix</keyword>
<dbReference type="EMBL" id="ARXS01000035">
    <property type="protein sequence ID" value="MCU5784606.1"/>
    <property type="molecule type" value="Genomic_DNA"/>
</dbReference>
<protein>
    <submittedName>
        <fullName evidence="2">Uncharacterized protein</fullName>
    </submittedName>
</protein>